<dbReference type="Proteomes" id="UP000050761">
    <property type="component" value="Unassembled WGS sequence"/>
</dbReference>
<organism evidence="2 3">
    <name type="scientific">Heligmosomoides polygyrus</name>
    <name type="common">Parasitic roundworm</name>
    <dbReference type="NCBI Taxonomy" id="6339"/>
    <lineage>
        <taxon>Eukaryota</taxon>
        <taxon>Metazoa</taxon>
        <taxon>Ecdysozoa</taxon>
        <taxon>Nematoda</taxon>
        <taxon>Chromadorea</taxon>
        <taxon>Rhabditida</taxon>
        <taxon>Rhabditina</taxon>
        <taxon>Rhabditomorpha</taxon>
        <taxon>Strongyloidea</taxon>
        <taxon>Heligmosomidae</taxon>
        <taxon>Heligmosomoides</taxon>
    </lineage>
</organism>
<sequence length="97" mass="11362">MGNDLLCKLLPWTTNYANNTLTMTGEQALVAIRLCWYYKLSGWQKDLLWCLQQQLRLVLLKYQLPTLLYIQNSCTKVKVFRLRNNYTTWALAPNASC</sequence>
<accession>A0A3P8AMC5</accession>
<dbReference type="AlphaFoldDB" id="A0A183GBN7"/>
<dbReference type="WBParaSite" id="HPBE_0001952401-mRNA-1">
    <property type="protein sequence ID" value="HPBE_0001952401-mRNA-1"/>
    <property type="gene ID" value="HPBE_0001952401"/>
</dbReference>
<proteinExistence type="predicted"/>
<evidence type="ECO:0000313" key="2">
    <source>
        <dbReference type="Proteomes" id="UP000050761"/>
    </source>
</evidence>
<reference evidence="3" key="2">
    <citation type="submission" date="2019-09" db="UniProtKB">
        <authorList>
            <consortium name="WormBaseParasite"/>
        </authorList>
    </citation>
    <scope>IDENTIFICATION</scope>
</reference>
<gene>
    <name evidence="1" type="ORF">HPBE_LOCUS19523</name>
</gene>
<accession>A0A183GBN7</accession>
<keyword evidence="2" id="KW-1185">Reference proteome</keyword>
<evidence type="ECO:0000313" key="1">
    <source>
        <dbReference type="EMBL" id="VDP15397.1"/>
    </source>
</evidence>
<dbReference type="EMBL" id="UZAH01031426">
    <property type="protein sequence ID" value="VDP15397.1"/>
    <property type="molecule type" value="Genomic_DNA"/>
</dbReference>
<evidence type="ECO:0000313" key="3">
    <source>
        <dbReference type="WBParaSite" id="HPBE_0001952401-mRNA-1"/>
    </source>
</evidence>
<protein>
    <submittedName>
        <fullName evidence="3">NR LBD domain-containing protein</fullName>
    </submittedName>
</protein>
<name>A0A183GBN7_HELPZ</name>
<reference evidence="1 2" key="1">
    <citation type="submission" date="2018-11" db="EMBL/GenBank/DDBJ databases">
        <authorList>
            <consortium name="Pathogen Informatics"/>
        </authorList>
    </citation>
    <scope>NUCLEOTIDE SEQUENCE [LARGE SCALE GENOMIC DNA]</scope>
</reference>